<keyword evidence="2" id="KW-0498">Mitosis</keyword>
<evidence type="ECO:0000256" key="3">
    <source>
        <dbReference type="ARBA" id="ARBA00023306"/>
    </source>
</evidence>
<dbReference type="GO" id="GO:0005680">
    <property type="term" value="C:anaphase-promoting complex"/>
    <property type="evidence" value="ECO:0007669"/>
    <property type="project" value="InterPro"/>
</dbReference>
<reference evidence="4" key="1">
    <citation type="submission" date="2022-11" db="EMBL/GenBank/DDBJ databases">
        <authorList>
            <person name="Kikuchi T."/>
        </authorList>
    </citation>
    <scope>NUCLEOTIDE SEQUENCE</scope>
    <source>
        <strain evidence="4">PS1010</strain>
    </source>
</reference>
<accession>A0A9P1IUL8</accession>
<evidence type="ECO:0000256" key="1">
    <source>
        <dbReference type="ARBA" id="ARBA00022618"/>
    </source>
</evidence>
<sequence>MFERFASIVLPEEEIEKRKDYARLCKYAGETAVSCCFSSLVLAMGIVMAGTGDKTVIRYARFLRMSEKLVKDSWLISGRKHYEQMVAHQTLGMLFMGNGRYAIKKDNVSIALLITSFLPVIPTSVSDNTHYHQPLRFMWTLAAEPRLIVPVDNNESTVVECDCLISLKTKSNETQNRYFVRAPCLLPPLETIEFLEIGGGCYELVRINLNTSEEIKSMKQILSVGQGRIRLQRFVSNSTEAPNSLISDLYSPEASPRRFDLNELLMVEDMSWPISDMDFNLQENYLKKELRLNGADKYPQIQAHLNTFRDEIDRTTKQMAGLQISNVELAQTVVDGWSNEVNVAMKLDEIARNMRR</sequence>
<name>A0A9P1IUL8_9PELO</name>
<keyword evidence="5" id="KW-1185">Reference proteome</keyword>
<gene>
    <name evidence="4" type="ORF">CAMP_LOCUS15087</name>
</gene>
<protein>
    <recommendedName>
        <fullName evidence="6">Anaphase-promoting complex subunit 1</fullName>
    </recommendedName>
</protein>
<evidence type="ECO:0008006" key="6">
    <source>
        <dbReference type="Google" id="ProtNLM"/>
    </source>
</evidence>
<dbReference type="GO" id="GO:0070979">
    <property type="term" value="P:protein K11-linked ubiquitination"/>
    <property type="evidence" value="ECO:0007669"/>
    <property type="project" value="TreeGrafter"/>
</dbReference>
<keyword evidence="3" id="KW-0131">Cell cycle</keyword>
<dbReference type="EMBL" id="CANHGI010000005">
    <property type="protein sequence ID" value="CAI5452450.1"/>
    <property type="molecule type" value="Genomic_DNA"/>
</dbReference>
<dbReference type="AlphaFoldDB" id="A0A9P1IUL8"/>
<comment type="caution">
    <text evidence="4">The sequence shown here is derived from an EMBL/GenBank/DDBJ whole genome shotgun (WGS) entry which is preliminary data.</text>
</comment>
<evidence type="ECO:0000256" key="2">
    <source>
        <dbReference type="ARBA" id="ARBA00022776"/>
    </source>
</evidence>
<dbReference type="GO" id="GO:0051301">
    <property type="term" value="P:cell division"/>
    <property type="evidence" value="ECO:0007669"/>
    <property type="project" value="UniProtKB-KW"/>
</dbReference>
<organism evidence="4 5">
    <name type="scientific">Caenorhabditis angaria</name>
    <dbReference type="NCBI Taxonomy" id="860376"/>
    <lineage>
        <taxon>Eukaryota</taxon>
        <taxon>Metazoa</taxon>
        <taxon>Ecdysozoa</taxon>
        <taxon>Nematoda</taxon>
        <taxon>Chromadorea</taxon>
        <taxon>Rhabditida</taxon>
        <taxon>Rhabditina</taxon>
        <taxon>Rhabditomorpha</taxon>
        <taxon>Rhabditoidea</taxon>
        <taxon>Rhabditidae</taxon>
        <taxon>Peloderinae</taxon>
        <taxon>Caenorhabditis</taxon>
    </lineage>
</organism>
<dbReference type="PANTHER" id="PTHR12827:SF3">
    <property type="entry name" value="ANAPHASE-PROMOTING COMPLEX SUBUNIT 1"/>
    <property type="match status" value="1"/>
</dbReference>
<dbReference type="GO" id="GO:0060090">
    <property type="term" value="F:molecular adaptor activity"/>
    <property type="evidence" value="ECO:0007669"/>
    <property type="project" value="TreeGrafter"/>
</dbReference>
<evidence type="ECO:0000313" key="5">
    <source>
        <dbReference type="Proteomes" id="UP001152747"/>
    </source>
</evidence>
<dbReference type="OrthoDB" id="26401at2759"/>
<evidence type="ECO:0000313" key="4">
    <source>
        <dbReference type="EMBL" id="CAI5452450.1"/>
    </source>
</evidence>
<keyword evidence="1" id="KW-0132">Cell division</keyword>
<dbReference type="GO" id="GO:0007091">
    <property type="term" value="P:metaphase/anaphase transition of mitotic cell cycle"/>
    <property type="evidence" value="ECO:0007669"/>
    <property type="project" value="TreeGrafter"/>
</dbReference>
<dbReference type="GO" id="GO:0031145">
    <property type="term" value="P:anaphase-promoting complex-dependent catabolic process"/>
    <property type="evidence" value="ECO:0007669"/>
    <property type="project" value="TreeGrafter"/>
</dbReference>
<proteinExistence type="predicted"/>
<dbReference type="InterPro" id="IPR024990">
    <property type="entry name" value="Apc1"/>
</dbReference>
<dbReference type="Proteomes" id="UP001152747">
    <property type="component" value="Unassembled WGS sequence"/>
</dbReference>
<dbReference type="PANTHER" id="PTHR12827">
    <property type="entry name" value="MEIOTIC CHECKPOINT REGULATOR TSG24 FAMILY MEMBER"/>
    <property type="match status" value="1"/>
</dbReference>